<reference evidence="1" key="1">
    <citation type="submission" date="2018-02" db="EMBL/GenBank/DDBJ databases">
        <title>Rhizophora mucronata_Transcriptome.</title>
        <authorList>
            <person name="Meera S.P."/>
            <person name="Sreeshan A."/>
            <person name="Augustine A."/>
        </authorList>
    </citation>
    <scope>NUCLEOTIDE SEQUENCE</scope>
    <source>
        <tissue evidence="1">Leaf</tissue>
    </source>
</reference>
<protein>
    <submittedName>
        <fullName evidence="1">Citrate synthase</fullName>
    </submittedName>
</protein>
<organism evidence="1">
    <name type="scientific">Rhizophora mucronata</name>
    <name type="common">Asiatic mangrove</name>
    <dbReference type="NCBI Taxonomy" id="61149"/>
    <lineage>
        <taxon>Eukaryota</taxon>
        <taxon>Viridiplantae</taxon>
        <taxon>Streptophyta</taxon>
        <taxon>Embryophyta</taxon>
        <taxon>Tracheophyta</taxon>
        <taxon>Spermatophyta</taxon>
        <taxon>Magnoliopsida</taxon>
        <taxon>eudicotyledons</taxon>
        <taxon>Gunneridae</taxon>
        <taxon>Pentapetalae</taxon>
        <taxon>rosids</taxon>
        <taxon>fabids</taxon>
        <taxon>Malpighiales</taxon>
        <taxon>Rhizophoraceae</taxon>
        <taxon>Rhizophora</taxon>
    </lineage>
</organism>
<sequence length="98" mass="11266">MLLIMKVRNCEANQNESIGLQGLLFCSLCRVLLSQIISCSFCLWEANHSYCNTVVDLELFSKDKMLFGFDLELDLAVEIPLEFKDLLAFSLTRCSYTW</sequence>
<evidence type="ECO:0000313" key="1">
    <source>
        <dbReference type="EMBL" id="MBW93303.1"/>
    </source>
</evidence>
<proteinExistence type="predicted"/>
<accession>A0A2P2JIK8</accession>
<dbReference type="EMBL" id="GGEC01012820">
    <property type="protein sequence ID" value="MBW93303.1"/>
    <property type="molecule type" value="Transcribed_RNA"/>
</dbReference>
<name>A0A2P2JIK8_RHIMU</name>
<dbReference type="AlphaFoldDB" id="A0A2P2JIK8"/>